<proteinExistence type="inferred from homology"/>
<dbReference type="InterPro" id="IPR043128">
    <property type="entry name" value="Rev_trsase/Diguanyl_cyclase"/>
</dbReference>
<gene>
    <name evidence="2" type="primary">gch3</name>
    <name evidence="4" type="ORF">C5F50_07110</name>
</gene>
<keyword evidence="2" id="KW-0342">GTP-binding</keyword>
<dbReference type="PIRSF" id="PIRSF009265">
    <property type="entry name" value="GTP_cyclohydro_3"/>
    <property type="match status" value="1"/>
</dbReference>
<comment type="similarity">
    <text evidence="2 3">Belongs to the archaeal-type GTP cyclohydrolase family.</text>
</comment>
<sequence length="260" mass="29182">MVQITLLTIDNYGSWTHTLGNDREHKLQMYQSSLYEATQNMFSVYGGLVFANRFDEFFAITDGISYSTHLEIKTKLQDLFPFEISMAIANAKSPFLANKQAHLAQISMDCSNLISAAIRKDSVNDGVHLIHLDIEGITQMRKNTSPYEITLLVQATHQIISYYCYDNNLLGFFMGGDNFVIVSDSQTQTHSKNLAALIQKNLNIVVNCGIGAEKTARIAMAMATKNLDEIRRLRGLGCDFPRILDNNTAVNEFSNLPIRN</sequence>
<dbReference type="Pfam" id="PF05165">
    <property type="entry name" value="GCH_III"/>
    <property type="match status" value="1"/>
</dbReference>
<dbReference type="Gene3D" id="3.30.70.1230">
    <property type="entry name" value="Nucleotide cyclase"/>
    <property type="match status" value="1"/>
</dbReference>
<dbReference type="KEGG" id="nue:C5F50_07110"/>
<dbReference type="InterPro" id="IPR029787">
    <property type="entry name" value="Nucleotide_cyclase"/>
</dbReference>
<evidence type="ECO:0000256" key="1">
    <source>
        <dbReference type="ARBA" id="ARBA00022801"/>
    </source>
</evidence>
<evidence type="ECO:0000256" key="2">
    <source>
        <dbReference type="HAMAP-Rule" id="MF_00608"/>
    </source>
</evidence>
<comment type="catalytic activity">
    <reaction evidence="2 3">
        <text>GTP + 3 H2O = 2-amino-5-formylamino-6-(5-phospho-D-ribosylamino)pyrimidin-4(3H)-one + 2 phosphate + 2 H(+)</text>
        <dbReference type="Rhea" id="RHEA:22468"/>
        <dbReference type="ChEBI" id="CHEBI:15377"/>
        <dbReference type="ChEBI" id="CHEBI:15378"/>
        <dbReference type="ChEBI" id="CHEBI:37565"/>
        <dbReference type="ChEBI" id="CHEBI:43474"/>
        <dbReference type="ChEBI" id="CHEBI:57258"/>
        <dbReference type="EC" id="3.5.4.29"/>
    </reaction>
</comment>
<reference evidence="4 5" key="1">
    <citation type="submission" date="2018-02" db="EMBL/GenBank/DDBJ databases">
        <title>Complete genome of Nitrosopumilus ureaphilus PS0.</title>
        <authorList>
            <person name="Qin W."/>
            <person name="Zheng Y."/>
            <person name="Stahl D.A."/>
        </authorList>
    </citation>
    <scope>NUCLEOTIDE SEQUENCE [LARGE SCALE GENOMIC DNA]</scope>
    <source>
        <strain evidence="4 5">PS0</strain>
    </source>
</reference>
<keyword evidence="2" id="KW-0547">Nucleotide-binding</keyword>
<keyword evidence="1 2" id="KW-0378">Hydrolase</keyword>
<accession>A0A7D5M8A0</accession>
<dbReference type="RefSeq" id="WP_179370730.1">
    <property type="nucleotide sequence ID" value="NZ_CP026995.1"/>
</dbReference>
<dbReference type="InterPro" id="IPR007839">
    <property type="entry name" value="GTP_CycHdrlase_3"/>
</dbReference>
<evidence type="ECO:0000256" key="3">
    <source>
        <dbReference type="PIRNR" id="PIRNR009265"/>
    </source>
</evidence>
<dbReference type="GO" id="GO:0005525">
    <property type="term" value="F:GTP binding"/>
    <property type="evidence" value="ECO:0007669"/>
    <property type="project" value="UniProtKB-KW"/>
</dbReference>
<name>A0A7D5M8A0_9ARCH</name>
<dbReference type="Gene3D" id="3.30.70.270">
    <property type="match status" value="1"/>
</dbReference>
<dbReference type="Proteomes" id="UP000509478">
    <property type="component" value="Chromosome"/>
</dbReference>
<dbReference type="GeneID" id="56067853"/>
<dbReference type="OrthoDB" id="25211at2157"/>
<dbReference type="PANTHER" id="PTHR42202:SF1">
    <property type="entry name" value="GTP CYCLOHYDROLASE III"/>
    <property type="match status" value="1"/>
</dbReference>
<evidence type="ECO:0000313" key="4">
    <source>
        <dbReference type="EMBL" id="QLH06868.1"/>
    </source>
</evidence>
<dbReference type="EC" id="3.5.4.29" evidence="2 3"/>
<dbReference type="HAMAP" id="MF_00608">
    <property type="entry name" value="GTP_cyclohydro_3"/>
    <property type="match status" value="1"/>
</dbReference>
<dbReference type="GO" id="GO:0043740">
    <property type="term" value="F:GTP cyclohydrolase IIa activity"/>
    <property type="evidence" value="ECO:0007669"/>
    <property type="project" value="UniProtKB-UniRule"/>
</dbReference>
<dbReference type="EMBL" id="CP026995">
    <property type="protein sequence ID" value="QLH06868.1"/>
    <property type="molecule type" value="Genomic_DNA"/>
</dbReference>
<protein>
    <recommendedName>
        <fullName evidence="2 3">GTP cyclohydrolase III</fullName>
        <ecNumber evidence="2 3">3.5.4.29</ecNumber>
    </recommendedName>
</protein>
<evidence type="ECO:0000313" key="5">
    <source>
        <dbReference type="Proteomes" id="UP000509478"/>
    </source>
</evidence>
<dbReference type="AlphaFoldDB" id="A0A7D5M8A0"/>
<comment type="function">
    <text evidence="2 3">Catalyzes the formation of 2-amino-5-formylamino-6-ribofuranosylamino-4(3H)-pyrimidinone ribonucleotide monophosphate and inorganic phosphate from GTP. Also has an independent pyrophosphate phosphohydrolase activity.</text>
</comment>
<organism evidence="4 5">
    <name type="scientific">Nitrosopumilus ureiphilus</name>
    <dbReference type="NCBI Taxonomy" id="1470067"/>
    <lineage>
        <taxon>Archaea</taxon>
        <taxon>Nitrososphaerota</taxon>
        <taxon>Nitrososphaeria</taxon>
        <taxon>Nitrosopumilales</taxon>
        <taxon>Nitrosopumilaceae</taxon>
        <taxon>Nitrosopumilus</taxon>
    </lineage>
</organism>
<dbReference type="PANTHER" id="PTHR42202">
    <property type="entry name" value="GTP CYCLOHYDROLASE III"/>
    <property type="match status" value="1"/>
</dbReference>
<keyword evidence="5" id="KW-1185">Reference proteome</keyword>